<evidence type="ECO:0000259" key="6">
    <source>
        <dbReference type="Pfam" id="PF01619"/>
    </source>
</evidence>
<dbReference type="SUPFAM" id="SSF51730">
    <property type="entry name" value="FAD-linked oxidoreductase"/>
    <property type="match status" value="1"/>
</dbReference>
<keyword evidence="5" id="KW-0285">Flavoprotein</keyword>
<dbReference type="PANTHER" id="PTHR13914">
    <property type="entry name" value="PROLINE OXIDASE"/>
    <property type="match status" value="1"/>
</dbReference>
<keyword evidence="5" id="KW-0274">FAD</keyword>
<comment type="function">
    <text evidence="5">Converts proline to delta-1-pyrroline-5-carboxylate.</text>
</comment>
<dbReference type="InterPro" id="IPR002872">
    <property type="entry name" value="Proline_DH_dom"/>
</dbReference>
<dbReference type="RefSeq" id="XP_007777916.1">
    <property type="nucleotide sequence ID" value="XM_007779726.1"/>
</dbReference>
<name>R7YLD1_CONA1</name>
<comment type="cofactor">
    <cofactor evidence="5">
        <name>FAD</name>
        <dbReference type="ChEBI" id="CHEBI:57692"/>
    </cofactor>
</comment>
<sequence>MVFRPGLAVMRTIADSKSALLDPDHNPVLRGVLKPLIYDQFCAGTTKDEVHRTAASIRKLGFAGVILTYGRELQINKKKGLVGLGREAVSQKSEDIKKWRDGNLKTLDMLQPGDWLAIKYTGAGQEITENLMSGQALPQAFSEAMDAICERAIAQKCRIWIDAEQSWVQPTIDRWTYDIMRRYNIGSAPLVYNTIQAYLKESRHKLQHHLQLAKQEGWTPAVKLVRGAYIGNDVREKIHDTKAETDASYNGIVRDLLSGTVPGFSQDQFPKVKLFLAGHNTDTIRKAIKLAQDLSAKGQLKVAPEFGQLQGMADDVGCEIIEMAQQQQDGPHSQGKLVADSQTYVPHVYKCLTWGSVRECMQYLVRRAVENQGATGRMKEGTSVIAAELWRRITSLGRRRDRV</sequence>
<comment type="catalytic activity">
    <reaction evidence="5">
        <text>L-proline + a quinone = (S)-1-pyrroline-5-carboxylate + a quinol + H(+)</text>
        <dbReference type="Rhea" id="RHEA:23784"/>
        <dbReference type="ChEBI" id="CHEBI:15378"/>
        <dbReference type="ChEBI" id="CHEBI:17388"/>
        <dbReference type="ChEBI" id="CHEBI:24646"/>
        <dbReference type="ChEBI" id="CHEBI:60039"/>
        <dbReference type="ChEBI" id="CHEBI:132124"/>
        <dbReference type="EC" id="1.5.5.2"/>
    </reaction>
</comment>
<dbReference type="GO" id="GO:0004657">
    <property type="term" value="F:proline dehydrogenase activity"/>
    <property type="evidence" value="ECO:0007669"/>
    <property type="project" value="UniProtKB-EC"/>
</dbReference>
<dbReference type="Proteomes" id="UP000016924">
    <property type="component" value="Unassembled WGS sequence"/>
</dbReference>
<dbReference type="Pfam" id="PF01619">
    <property type="entry name" value="Pro_dh"/>
    <property type="match status" value="1"/>
</dbReference>
<feature type="domain" description="Proline dehydrogenase" evidence="6">
    <location>
        <begin position="93"/>
        <end position="379"/>
    </location>
</feature>
<organism evidence="7 8">
    <name type="scientific">Coniosporium apollinis (strain CBS 100218)</name>
    <name type="common">Rock-inhabiting black yeast</name>
    <dbReference type="NCBI Taxonomy" id="1168221"/>
    <lineage>
        <taxon>Eukaryota</taxon>
        <taxon>Fungi</taxon>
        <taxon>Dikarya</taxon>
        <taxon>Ascomycota</taxon>
        <taxon>Pezizomycotina</taxon>
        <taxon>Dothideomycetes</taxon>
        <taxon>Dothideomycetes incertae sedis</taxon>
        <taxon>Coniosporium</taxon>
    </lineage>
</organism>
<dbReference type="InterPro" id="IPR029041">
    <property type="entry name" value="FAD-linked_oxidoreductase-like"/>
</dbReference>
<dbReference type="InterPro" id="IPR015659">
    <property type="entry name" value="Proline_oxidase"/>
</dbReference>
<evidence type="ECO:0000256" key="4">
    <source>
        <dbReference type="ARBA" id="ARBA00023062"/>
    </source>
</evidence>
<protein>
    <recommendedName>
        <fullName evidence="2 5">Proline dehydrogenase</fullName>
        <ecNumber evidence="2 5">1.5.5.2</ecNumber>
    </recommendedName>
</protein>
<reference evidence="8" key="1">
    <citation type="submission" date="2012-06" db="EMBL/GenBank/DDBJ databases">
        <title>The genome sequence of Coniosporium apollinis CBS 100218.</title>
        <authorList>
            <consortium name="The Broad Institute Genome Sequencing Platform"/>
            <person name="Cuomo C."/>
            <person name="Gorbushina A."/>
            <person name="Noack S."/>
            <person name="Walker B."/>
            <person name="Young S.K."/>
            <person name="Zeng Q."/>
            <person name="Gargeya S."/>
            <person name="Fitzgerald M."/>
            <person name="Haas B."/>
            <person name="Abouelleil A."/>
            <person name="Alvarado L."/>
            <person name="Arachchi H.M."/>
            <person name="Berlin A.M."/>
            <person name="Chapman S.B."/>
            <person name="Goldberg J."/>
            <person name="Griggs A."/>
            <person name="Gujja S."/>
            <person name="Hansen M."/>
            <person name="Howarth C."/>
            <person name="Imamovic A."/>
            <person name="Larimer J."/>
            <person name="McCowan C."/>
            <person name="Montmayeur A."/>
            <person name="Murphy C."/>
            <person name="Neiman D."/>
            <person name="Pearson M."/>
            <person name="Priest M."/>
            <person name="Roberts A."/>
            <person name="Saif S."/>
            <person name="Shea T."/>
            <person name="Sisk P."/>
            <person name="Sykes S."/>
            <person name="Wortman J."/>
            <person name="Nusbaum C."/>
            <person name="Birren B."/>
        </authorList>
    </citation>
    <scope>NUCLEOTIDE SEQUENCE [LARGE SCALE GENOMIC DNA]</scope>
    <source>
        <strain evidence="8">CBS 100218</strain>
    </source>
</reference>
<dbReference type="GO" id="GO:0010133">
    <property type="term" value="P:L-proline catabolic process to L-glutamate"/>
    <property type="evidence" value="ECO:0007669"/>
    <property type="project" value="TreeGrafter"/>
</dbReference>
<evidence type="ECO:0000256" key="3">
    <source>
        <dbReference type="ARBA" id="ARBA00023002"/>
    </source>
</evidence>
<dbReference type="EMBL" id="JH767559">
    <property type="protein sequence ID" value="EON62599.1"/>
    <property type="molecule type" value="Genomic_DNA"/>
</dbReference>
<comment type="similarity">
    <text evidence="1 5">Belongs to the proline oxidase family.</text>
</comment>
<gene>
    <name evidence="7" type="ORF">W97_01823</name>
</gene>
<dbReference type="STRING" id="1168221.R7YLD1"/>
<dbReference type="PANTHER" id="PTHR13914:SF34">
    <property type="entry name" value="PROLINE DEHYDROGENASE"/>
    <property type="match status" value="1"/>
</dbReference>
<dbReference type="Gene3D" id="3.20.20.220">
    <property type="match status" value="1"/>
</dbReference>
<evidence type="ECO:0000256" key="5">
    <source>
        <dbReference type="RuleBase" id="RU364054"/>
    </source>
</evidence>
<evidence type="ECO:0000313" key="7">
    <source>
        <dbReference type="EMBL" id="EON62599.1"/>
    </source>
</evidence>
<dbReference type="HOGENOM" id="CLU_018202_0_1_1"/>
<dbReference type="GeneID" id="19899134"/>
<keyword evidence="3 5" id="KW-0560">Oxidoreductase</keyword>
<dbReference type="OMA" id="CLTWGSV"/>
<keyword evidence="4 5" id="KW-0642">Proline metabolism</keyword>
<dbReference type="GO" id="GO:0071949">
    <property type="term" value="F:FAD binding"/>
    <property type="evidence" value="ECO:0007669"/>
    <property type="project" value="TreeGrafter"/>
</dbReference>
<evidence type="ECO:0000313" key="8">
    <source>
        <dbReference type="Proteomes" id="UP000016924"/>
    </source>
</evidence>
<dbReference type="eggNOG" id="KOG0186">
    <property type="taxonomic scope" value="Eukaryota"/>
</dbReference>
<dbReference type="OrthoDB" id="5464at2759"/>
<dbReference type="EC" id="1.5.5.2" evidence="2 5"/>
<dbReference type="AlphaFoldDB" id="R7YLD1"/>
<accession>R7YLD1</accession>
<evidence type="ECO:0000256" key="2">
    <source>
        <dbReference type="ARBA" id="ARBA00012695"/>
    </source>
</evidence>
<dbReference type="GO" id="GO:0005739">
    <property type="term" value="C:mitochondrion"/>
    <property type="evidence" value="ECO:0007669"/>
    <property type="project" value="TreeGrafter"/>
</dbReference>
<keyword evidence="8" id="KW-1185">Reference proteome</keyword>
<evidence type="ECO:0000256" key="1">
    <source>
        <dbReference type="ARBA" id="ARBA00005869"/>
    </source>
</evidence>
<proteinExistence type="inferred from homology"/>